<evidence type="ECO:0000313" key="1">
    <source>
        <dbReference type="EMBL" id="JAP13125.1"/>
    </source>
</evidence>
<sequence>LIRLVLPRPLIKVLLARVVLPRPLPCVIYTRKITSKLHKPIHFQTREGNEKKILPGNLPSEK</sequence>
<reference evidence="1" key="1">
    <citation type="submission" date="2015-12" db="EMBL/GenBank/DDBJ databases">
        <title>Gene expression during late stages of embryo sac development: a critical building block for successful pollen-pistil interactions.</title>
        <authorList>
            <person name="Liu Y."/>
            <person name="Joly V."/>
            <person name="Sabar M."/>
            <person name="Matton D.P."/>
        </authorList>
    </citation>
    <scope>NUCLEOTIDE SEQUENCE</scope>
</reference>
<accession>A0A0V0GY92</accession>
<dbReference type="EMBL" id="GEDG01028519">
    <property type="protein sequence ID" value="JAP13125.1"/>
    <property type="molecule type" value="Transcribed_RNA"/>
</dbReference>
<name>A0A0V0GY92_SOLCH</name>
<dbReference type="AlphaFoldDB" id="A0A0V0GY92"/>
<organism evidence="1">
    <name type="scientific">Solanum chacoense</name>
    <name type="common">Chaco potato</name>
    <dbReference type="NCBI Taxonomy" id="4108"/>
    <lineage>
        <taxon>Eukaryota</taxon>
        <taxon>Viridiplantae</taxon>
        <taxon>Streptophyta</taxon>
        <taxon>Embryophyta</taxon>
        <taxon>Tracheophyta</taxon>
        <taxon>Spermatophyta</taxon>
        <taxon>Magnoliopsida</taxon>
        <taxon>eudicotyledons</taxon>
        <taxon>Gunneridae</taxon>
        <taxon>Pentapetalae</taxon>
        <taxon>asterids</taxon>
        <taxon>lamiids</taxon>
        <taxon>Solanales</taxon>
        <taxon>Solanaceae</taxon>
        <taxon>Solanoideae</taxon>
        <taxon>Solaneae</taxon>
        <taxon>Solanum</taxon>
    </lineage>
</organism>
<feature type="non-terminal residue" evidence="1">
    <location>
        <position position="1"/>
    </location>
</feature>
<proteinExistence type="predicted"/>
<protein>
    <submittedName>
        <fullName evidence="1">Putative ovule protein</fullName>
    </submittedName>
</protein>